<reference evidence="5" key="1">
    <citation type="submission" date="2009-10" db="EMBL/GenBank/DDBJ databases">
        <title>Diversity of trophic interactions inside an arsenic-rich microbial ecosystem.</title>
        <authorList>
            <person name="Bertin P.N."/>
            <person name="Heinrich-Salmeron A."/>
            <person name="Pelletier E."/>
            <person name="Goulhen-Chollet F."/>
            <person name="Arsene-Ploetze F."/>
            <person name="Gallien S."/>
            <person name="Calteau A."/>
            <person name="Vallenet D."/>
            <person name="Casiot C."/>
            <person name="Chane-Woon-Ming B."/>
            <person name="Giloteaux L."/>
            <person name="Barakat M."/>
            <person name="Bonnefoy V."/>
            <person name="Bruneel O."/>
            <person name="Chandler M."/>
            <person name="Cleiss J."/>
            <person name="Duran R."/>
            <person name="Elbaz-Poulichet F."/>
            <person name="Fonknechten N."/>
            <person name="Lauga B."/>
            <person name="Mornico D."/>
            <person name="Ortet P."/>
            <person name="Schaeffer C."/>
            <person name="Siguier P."/>
            <person name="Alexander Thil Smith A."/>
            <person name="Van Dorsselaer A."/>
            <person name="Weissenbach J."/>
            <person name="Medigue C."/>
            <person name="Le Paslier D."/>
        </authorList>
    </citation>
    <scope>NUCLEOTIDE SEQUENCE</scope>
</reference>
<feature type="domain" description="Carbohydrate kinase PfkB" evidence="4">
    <location>
        <begin position="21"/>
        <end position="291"/>
    </location>
</feature>
<dbReference type="PRINTS" id="PR00990">
    <property type="entry name" value="RIBOKINASE"/>
</dbReference>
<dbReference type="GO" id="GO:0006000">
    <property type="term" value="P:fructose metabolic process"/>
    <property type="evidence" value="ECO:0007669"/>
    <property type="project" value="UniProtKB-ARBA"/>
</dbReference>
<evidence type="ECO:0000259" key="4">
    <source>
        <dbReference type="Pfam" id="PF00294"/>
    </source>
</evidence>
<evidence type="ECO:0000313" key="5">
    <source>
        <dbReference type="EMBL" id="CBI08451.1"/>
    </source>
</evidence>
<dbReference type="InterPro" id="IPR011611">
    <property type="entry name" value="PfkB_dom"/>
</dbReference>
<dbReference type="InterPro" id="IPR029056">
    <property type="entry name" value="Ribokinase-like"/>
</dbReference>
<accession>E6QMI0</accession>
<evidence type="ECO:0000256" key="2">
    <source>
        <dbReference type="ARBA" id="ARBA00022679"/>
    </source>
</evidence>
<dbReference type="InterPro" id="IPR050306">
    <property type="entry name" value="PfkB_Carbo_kinase"/>
</dbReference>
<comment type="caution">
    <text evidence="5">The sequence shown here is derived from an EMBL/GenBank/DDBJ whole genome shotgun (WGS) entry which is preliminary data.</text>
</comment>
<gene>
    <name evidence="5" type="ORF">CARN6_1919</name>
</gene>
<organism evidence="5">
    <name type="scientific">mine drainage metagenome</name>
    <dbReference type="NCBI Taxonomy" id="410659"/>
    <lineage>
        <taxon>unclassified sequences</taxon>
        <taxon>metagenomes</taxon>
        <taxon>ecological metagenomes</taxon>
    </lineage>
</organism>
<proteinExistence type="inferred from homology"/>
<dbReference type="SUPFAM" id="SSF53613">
    <property type="entry name" value="Ribokinase-like"/>
    <property type="match status" value="1"/>
</dbReference>
<dbReference type="PANTHER" id="PTHR43085:SF57">
    <property type="entry name" value="CARBOHYDRATE KINASE PFKB DOMAIN-CONTAINING PROTEIN"/>
    <property type="match status" value="1"/>
</dbReference>
<keyword evidence="3 5" id="KW-0418">Kinase</keyword>
<dbReference type="InterPro" id="IPR002173">
    <property type="entry name" value="Carboh/pur_kinase_PfkB_CS"/>
</dbReference>
<evidence type="ECO:0000256" key="1">
    <source>
        <dbReference type="ARBA" id="ARBA00010688"/>
    </source>
</evidence>
<dbReference type="InterPro" id="IPR002139">
    <property type="entry name" value="Ribo/fructo_kinase"/>
</dbReference>
<dbReference type="AlphaFoldDB" id="E6QMI0"/>
<dbReference type="EMBL" id="CABQ01000221">
    <property type="protein sequence ID" value="CBI08451.1"/>
    <property type="molecule type" value="Genomic_DNA"/>
</dbReference>
<comment type="similarity">
    <text evidence="1">Belongs to the carbohydrate kinase PfkB family.</text>
</comment>
<dbReference type="PROSITE" id="PS00584">
    <property type="entry name" value="PFKB_KINASES_2"/>
    <property type="match status" value="1"/>
</dbReference>
<name>E6QMI0_9ZZZZ</name>
<protein>
    <submittedName>
        <fullName evidence="5">Sugar kinase, ribokinase family</fullName>
    </submittedName>
</protein>
<dbReference type="CDD" id="cd01167">
    <property type="entry name" value="bac_FRK"/>
    <property type="match status" value="1"/>
</dbReference>
<dbReference type="PANTHER" id="PTHR43085">
    <property type="entry name" value="HEXOKINASE FAMILY MEMBER"/>
    <property type="match status" value="1"/>
</dbReference>
<dbReference type="Gene3D" id="3.40.1190.20">
    <property type="match status" value="1"/>
</dbReference>
<dbReference type="GO" id="GO:0008865">
    <property type="term" value="F:fructokinase activity"/>
    <property type="evidence" value="ECO:0007669"/>
    <property type="project" value="UniProtKB-ARBA"/>
</dbReference>
<dbReference type="Pfam" id="PF00294">
    <property type="entry name" value="PfkB"/>
    <property type="match status" value="1"/>
</dbReference>
<keyword evidence="2" id="KW-0808">Transferase</keyword>
<sequence>MRRILGIGELLWDMLPAGPQLGGAPANYSVMAARLGNQSVVLSRIGNDAFGREARETLNRFPVDDSLLQIDADHPTGSVTVEFANGQPSYIIHQPVAWDFIAATESWLREARAADAICFGTLAQRNPVARAAIHAVLRASDSQCERIFDVNLRVPFYTAEILREFLKLATVVKMNDAEVPLVLQLLGLPLANPEQLLQRGVELLLRAFPALRMVAITCGGEGSLLVTRNESHRHPGVPVRVLDTIGAGDAFTAAMTHYLLREAPLAVLNEAGNRWGSFIASQAGAMPPIPEETMARIKMEIEG</sequence>
<evidence type="ECO:0000256" key="3">
    <source>
        <dbReference type="ARBA" id="ARBA00022777"/>
    </source>
</evidence>